<protein>
    <recommendedName>
        <fullName evidence="1">Replication protein A 70 kDa DNA-binding subunit B/D first OB fold domain-containing protein</fullName>
    </recommendedName>
</protein>
<dbReference type="Proteomes" id="UP000554482">
    <property type="component" value="Unassembled WGS sequence"/>
</dbReference>
<dbReference type="Pfam" id="PF02721">
    <property type="entry name" value="DUF223"/>
    <property type="match status" value="1"/>
</dbReference>
<feature type="domain" description="Replication protein A 70 kDa DNA-binding subunit B/D first OB fold" evidence="1">
    <location>
        <begin position="36"/>
        <end position="129"/>
    </location>
</feature>
<proteinExistence type="predicted"/>
<name>A0A7J6W184_THATH</name>
<sequence length="161" mass="19263">MSTKSDSIKTVKDRYTLSQESFSKKSTMVREVSIDIRDIGRTNFEWKLTVRIMLLWKEINEETKEITYMHKILIDKNGHKIHAKLNGPNIGRIEVPLTEGKIYIIIKFKTWEINKGYRYAEYDYQIYLQQYSKLEFVEEATKTIPMHKFDFVNYSEVESYI</sequence>
<reference evidence="2 3" key="1">
    <citation type="submission" date="2020-06" db="EMBL/GenBank/DDBJ databases">
        <title>Transcriptomic and genomic resources for Thalictrum thalictroides and T. hernandezii: Facilitating candidate gene discovery in an emerging model plant lineage.</title>
        <authorList>
            <person name="Arias T."/>
            <person name="Riano-Pachon D.M."/>
            <person name="Di Stilio V.S."/>
        </authorList>
    </citation>
    <scope>NUCLEOTIDE SEQUENCE [LARGE SCALE GENOMIC DNA]</scope>
    <source>
        <strain evidence="3">cv. WT478/WT964</strain>
        <tissue evidence="2">Leaves</tissue>
    </source>
</reference>
<evidence type="ECO:0000259" key="1">
    <source>
        <dbReference type="Pfam" id="PF02721"/>
    </source>
</evidence>
<accession>A0A7J6W184</accession>
<dbReference type="PANTHER" id="PTHR47165">
    <property type="entry name" value="OS03G0429900 PROTEIN"/>
    <property type="match status" value="1"/>
</dbReference>
<keyword evidence="3" id="KW-1185">Reference proteome</keyword>
<evidence type="ECO:0000313" key="3">
    <source>
        <dbReference type="Proteomes" id="UP000554482"/>
    </source>
</evidence>
<dbReference type="InterPro" id="IPR003871">
    <property type="entry name" value="RFA1B/D_OB_1st"/>
</dbReference>
<gene>
    <name evidence="2" type="ORF">FRX31_019696</name>
</gene>
<organism evidence="2 3">
    <name type="scientific">Thalictrum thalictroides</name>
    <name type="common">Rue-anemone</name>
    <name type="synonym">Anemone thalictroides</name>
    <dbReference type="NCBI Taxonomy" id="46969"/>
    <lineage>
        <taxon>Eukaryota</taxon>
        <taxon>Viridiplantae</taxon>
        <taxon>Streptophyta</taxon>
        <taxon>Embryophyta</taxon>
        <taxon>Tracheophyta</taxon>
        <taxon>Spermatophyta</taxon>
        <taxon>Magnoliopsida</taxon>
        <taxon>Ranunculales</taxon>
        <taxon>Ranunculaceae</taxon>
        <taxon>Thalictroideae</taxon>
        <taxon>Thalictrum</taxon>
    </lineage>
</organism>
<comment type="caution">
    <text evidence="2">The sequence shown here is derived from an EMBL/GenBank/DDBJ whole genome shotgun (WGS) entry which is preliminary data.</text>
</comment>
<dbReference type="Gene3D" id="2.40.50.140">
    <property type="entry name" value="Nucleic acid-binding proteins"/>
    <property type="match status" value="1"/>
</dbReference>
<dbReference type="PANTHER" id="PTHR47165:SF4">
    <property type="entry name" value="OS03G0429900 PROTEIN"/>
    <property type="match status" value="1"/>
</dbReference>
<dbReference type="InterPro" id="IPR012340">
    <property type="entry name" value="NA-bd_OB-fold"/>
</dbReference>
<dbReference type="EMBL" id="JABWDY010023707">
    <property type="protein sequence ID" value="KAF5190717.1"/>
    <property type="molecule type" value="Genomic_DNA"/>
</dbReference>
<dbReference type="AlphaFoldDB" id="A0A7J6W184"/>
<evidence type="ECO:0000313" key="2">
    <source>
        <dbReference type="EMBL" id="KAF5190717.1"/>
    </source>
</evidence>
<dbReference type="OrthoDB" id="1750540at2759"/>
<dbReference type="SUPFAM" id="SSF50249">
    <property type="entry name" value="Nucleic acid-binding proteins"/>
    <property type="match status" value="1"/>
</dbReference>